<dbReference type="NCBIfam" id="NF006045">
    <property type="entry name" value="PRK08190.1"/>
    <property type="match status" value="1"/>
</dbReference>
<dbReference type="InterPro" id="IPR050500">
    <property type="entry name" value="Phos_Acetyltrans/Butyryltrans"/>
</dbReference>
<dbReference type="SUPFAM" id="SSF53659">
    <property type="entry name" value="Isocitrate/Isopropylmalate dehydrogenase-like"/>
    <property type="match status" value="1"/>
</dbReference>
<keyword evidence="2" id="KW-0808">Transferase</keyword>
<evidence type="ECO:0000256" key="1">
    <source>
        <dbReference type="ARBA" id="ARBA00005656"/>
    </source>
</evidence>
<evidence type="ECO:0000256" key="3">
    <source>
        <dbReference type="ARBA" id="ARBA00023315"/>
    </source>
</evidence>
<gene>
    <name evidence="5" type="ORF">SAMN02745910_00422</name>
</gene>
<comment type="caution">
    <text evidence="5">The sequence shown here is derived from an EMBL/GenBank/DDBJ whole genome shotgun (WGS) entry which is preliminary data.</text>
</comment>
<evidence type="ECO:0000313" key="5">
    <source>
        <dbReference type="EMBL" id="SFQ15379.1"/>
    </source>
</evidence>
<dbReference type="Proteomes" id="UP000182762">
    <property type="component" value="Unassembled WGS sequence"/>
</dbReference>
<dbReference type="RefSeq" id="WP_061801928.1">
    <property type="nucleotide sequence ID" value="NZ_FOXX01000001.1"/>
</dbReference>
<proteinExistence type="inferred from homology"/>
<sequence>MSTLTRLIAQAKENRVTVAVAAAEDMEVIKAVREANKNEVAHFQLYGDEKKLLSLIERVDSNLLNNKAINIISAPSPEEAAYKAVKAVHNKTADVLMKGNIPTKTILKAALDKQFGLRTSRVLSHVALFEVPIYERPIIITDAAMNIAPTVSEKSQIIKNAVSVAHAIGLDYPKVAVLASVEVVNENMPATLHAKELIEIFQQETNCFVEGPFALDNAISPYAAEHKGIGGKVAGRADILLAPNIESGNILYKSLIYFAKARVGAIIAGAKAPIVLTSRADSAESKLHSLALAICISQHESREET</sequence>
<protein>
    <submittedName>
        <fullName evidence="5">Phosphate butyryltransferase</fullName>
    </submittedName>
</protein>
<dbReference type="PIRSF" id="PIRSF000428">
    <property type="entry name" value="P_Ac_trans"/>
    <property type="match status" value="1"/>
</dbReference>
<feature type="domain" description="Phosphate acetyl/butaryl transferase" evidence="4">
    <location>
        <begin position="79"/>
        <end position="293"/>
    </location>
</feature>
<dbReference type="InterPro" id="IPR012147">
    <property type="entry name" value="P_Ac_Bu_trans"/>
</dbReference>
<keyword evidence="3" id="KW-0012">Acyltransferase</keyword>
<reference evidence="5 6" key="1">
    <citation type="submission" date="2016-10" db="EMBL/GenBank/DDBJ databases">
        <authorList>
            <person name="Varghese N."/>
            <person name="Submissions S."/>
        </authorList>
    </citation>
    <scope>NUCLEOTIDE SEQUENCE [LARGE SCALE GENOMIC DNA]</scope>
    <source>
        <strain evidence="5 6">DSM 13796</strain>
    </source>
</reference>
<dbReference type="NCBIfam" id="NF005837">
    <property type="entry name" value="PRK07742.1"/>
    <property type="match status" value="1"/>
</dbReference>
<keyword evidence="6" id="KW-1185">Reference proteome</keyword>
<dbReference type="Pfam" id="PF01515">
    <property type="entry name" value="PTA_PTB"/>
    <property type="match status" value="1"/>
</dbReference>
<dbReference type="InterPro" id="IPR002505">
    <property type="entry name" value="PTA_PTB"/>
</dbReference>
<dbReference type="GeneID" id="93709195"/>
<name>A0A1I5W6K6_9BACI</name>
<evidence type="ECO:0000313" key="6">
    <source>
        <dbReference type="Proteomes" id="UP000182762"/>
    </source>
</evidence>
<evidence type="ECO:0000259" key="4">
    <source>
        <dbReference type="Pfam" id="PF01515"/>
    </source>
</evidence>
<accession>A0A1I5W6K6</accession>
<organism evidence="5 6">
    <name type="scientific">Priestia endophytica DSM 13796</name>
    <dbReference type="NCBI Taxonomy" id="1121089"/>
    <lineage>
        <taxon>Bacteria</taxon>
        <taxon>Bacillati</taxon>
        <taxon>Bacillota</taxon>
        <taxon>Bacilli</taxon>
        <taxon>Bacillales</taxon>
        <taxon>Bacillaceae</taxon>
        <taxon>Priestia</taxon>
    </lineage>
</organism>
<dbReference type="PANTHER" id="PTHR43356">
    <property type="entry name" value="PHOSPHATE ACETYLTRANSFERASE"/>
    <property type="match status" value="1"/>
</dbReference>
<dbReference type="EMBL" id="FOXX01000001">
    <property type="protein sequence ID" value="SFQ15379.1"/>
    <property type="molecule type" value="Genomic_DNA"/>
</dbReference>
<comment type="similarity">
    <text evidence="1">Belongs to the phosphate acetyltransferase and butyryltransferase family.</text>
</comment>
<dbReference type="PANTHER" id="PTHR43356:SF2">
    <property type="entry name" value="PHOSPHATE ACETYLTRANSFERASE"/>
    <property type="match status" value="1"/>
</dbReference>
<evidence type="ECO:0000256" key="2">
    <source>
        <dbReference type="ARBA" id="ARBA00022679"/>
    </source>
</evidence>
<dbReference type="Gene3D" id="3.40.718.10">
    <property type="entry name" value="Isopropylmalate Dehydrogenase"/>
    <property type="match status" value="1"/>
</dbReference>